<dbReference type="InterPro" id="IPR009776">
    <property type="entry name" value="Spore_0_M"/>
</dbReference>
<dbReference type="STRING" id="189381.GCA_900166615_03253"/>
<name>A0A0M0GPL9_9BACI</name>
<dbReference type="Proteomes" id="UP000037405">
    <property type="component" value="Unassembled WGS sequence"/>
</dbReference>
<proteinExistence type="predicted"/>
<dbReference type="EMBL" id="LGUE01000001">
    <property type="protein sequence ID" value="KON91870.1"/>
    <property type="molecule type" value="Genomic_DNA"/>
</dbReference>
<keyword evidence="2" id="KW-1185">Reference proteome</keyword>
<dbReference type="Pfam" id="PF07070">
    <property type="entry name" value="Spo0M"/>
    <property type="match status" value="1"/>
</dbReference>
<sequence length="130" mass="14814">MMFAKLMCKMGIGAAKIDLVLHRSAYCPGELIKGEYELIGGKVDQKLKRIETDLLQYNEKTECSSILHQNTILSSSIMKAGEQRKIQFACRLADTFPPSKEGISYKFVTRLIFEEGMHRKDHDSFQIIPD</sequence>
<dbReference type="RefSeq" id="WP_318550083.1">
    <property type="nucleotide sequence ID" value="NZ_CP096885.1"/>
</dbReference>
<dbReference type="PANTHER" id="PTHR40053:SF1">
    <property type="entry name" value="SPORULATION-CONTROL PROTEIN SPO0M"/>
    <property type="match status" value="1"/>
</dbReference>
<evidence type="ECO:0008006" key="3">
    <source>
        <dbReference type="Google" id="ProtNLM"/>
    </source>
</evidence>
<dbReference type="PANTHER" id="PTHR40053">
    <property type="entry name" value="SPORULATION-CONTROL PROTEIN SPO0M"/>
    <property type="match status" value="1"/>
</dbReference>
<dbReference type="PATRIC" id="fig|189381.12.peg.1165"/>
<gene>
    <name evidence="1" type="ORF">AF331_05165</name>
</gene>
<evidence type="ECO:0000313" key="1">
    <source>
        <dbReference type="EMBL" id="KON91870.1"/>
    </source>
</evidence>
<protein>
    <recommendedName>
        <fullName evidence="3">Sporulation protein</fullName>
    </recommendedName>
</protein>
<reference evidence="2" key="1">
    <citation type="submission" date="2015-07" db="EMBL/GenBank/DDBJ databases">
        <title>Fjat-14235 jcm11544.</title>
        <authorList>
            <person name="Liu B."/>
            <person name="Wang J."/>
            <person name="Zhu Y."/>
            <person name="Liu G."/>
            <person name="Chen Q."/>
            <person name="Chen Z."/>
            <person name="Lan J."/>
            <person name="Che J."/>
            <person name="Ge C."/>
            <person name="Shi H."/>
            <person name="Pan Z."/>
            <person name="Liu X."/>
        </authorList>
    </citation>
    <scope>NUCLEOTIDE SEQUENCE [LARGE SCALE GENOMIC DNA]</scope>
    <source>
        <strain evidence="2">JCM 11544</strain>
    </source>
</reference>
<organism evidence="1 2">
    <name type="scientific">Rossellomorea marisflavi</name>
    <dbReference type="NCBI Taxonomy" id="189381"/>
    <lineage>
        <taxon>Bacteria</taxon>
        <taxon>Bacillati</taxon>
        <taxon>Bacillota</taxon>
        <taxon>Bacilli</taxon>
        <taxon>Bacillales</taxon>
        <taxon>Bacillaceae</taxon>
        <taxon>Rossellomorea</taxon>
    </lineage>
</organism>
<evidence type="ECO:0000313" key="2">
    <source>
        <dbReference type="Proteomes" id="UP000037405"/>
    </source>
</evidence>
<comment type="caution">
    <text evidence="1">The sequence shown here is derived from an EMBL/GenBank/DDBJ whole genome shotgun (WGS) entry which is preliminary data.</text>
</comment>
<dbReference type="AlphaFoldDB" id="A0A0M0GPL9"/>
<accession>A0A0M0GPL9</accession>